<evidence type="ECO:0000256" key="9">
    <source>
        <dbReference type="PIRSR" id="PIRSR602401-1"/>
    </source>
</evidence>
<evidence type="ECO:0000256" key="10">
    <source>
        <dbReference type="RuleBase" id="RU000461"/>
    </source>
</evidence>
<dbReference type="InterPro" id="IPR017972">
    <property type="entry name" value="Cyt_P450_CS"/>
</dbReference>
<dbReference type="GO" id="GO:0005789">
    <property type="term" value="C:endoplasmic reticulum membrane"/>
    <property type="evidence" value="ECO:0007669"/>
    <property type="project" value="UniProtKB-SubCell"/>
</dbReference>
<proteinExistence type="inferred from homology"/>
<accession>A0A8X6LNY1</accession>
<evidence type="ECO:0000256" key="7">
    <source>
        <dbReference type="ARBA" id="ARBA00023033"/>
    </source>
</evidence>
<evidence type="ECO:0000256" key="1">
    <source>
        <dbReference type="ARBA" id="ARBA00001971"/>
    </source>
</evidence>
<evidence type="ECO:0000256" key="4">
    <source>
        <dbReference type="ARBA" id="ARBA00022617"/>
    </source>
</evidence>
<sequence>MGQPGKVQTTLLTPVDVVKAEWLSKSSNRNPDMLAAKPPKPKIIEIAKDLPEYIIEPGTKTTYLKGKFLGKMLAGYYHLFQNSPLFCFWVSYVPFIILTKAEAVEALISGTKFMEKNWSYNWLQPWLGTGLLTSHGSKWKSRRKLLTPSFHFEILKDFLPVFNEQSKVLVKRLRKETEMDSTDIVMPITLCSLDIMCETTLGVSVGAQENTDSPYVKSVTRAGEIIMERMLSSWYWFDFLFNFMEKGKELNHHINILHNFTLGVIQEKKRKLMSGDPDIDSKRKRMALMDLLLEHHIKTRTLTEEDIREEVDTFAFEGHDTTAMGMSWALYMIGLHKDVQSKIHEELDCIFGDDVERPVETDDLKDMKYLECVLKESQRLYPSVPLIARRITEDTTISRRITEDTTISRRITEDTTICGYSVPKDSSCIVAVNLLHRDPTVFPAPEKFDPDRFLPENSIDRKPFAYIPFSAGPRNCIGQRFAIMEEKVIVSSILRNYTIESLDQRDKIPPAPELILRSSMPIRIRIRPREKHNS</sequence>
<dbReference type="GO" id="GO:0020037">
    <property type="term" value="F:heme binding"/>
    <property type="evidence" value="ECO:0007669"/>
    <property type="project" value="InterPro"/>
</dbReference>
<evidence type="ECO:0000256" key="8">
    <source>
        <dbReference type="ARBA" id="ARBA00023136"/>
    </source>
</evidence>
<dbReference type="PANTHER" id="PTHR24291">
    <property type="entry name" value="CYTOCHROME P450 FAMILY 4"/>
    <property type="match status" value="1"/>
</dbReference>
<organism evidence="11 12">
    <name type="scientific">Trichonephila clavata</name>
    <name type="common">Joro spider</name>
    <name type="synonym">Nephila clavata</name>
    <dbReference type="NCBI Taxonomy" id="2740835"/>
    <lineage>
        <taxon>Eukaryota</taxon>
        <taxon>Metazoa</taxon>
        <taxon>Ecdysozoa</taxon>
        <taxon>Arthropoda</taxon>
        <taxon>Chelicerata</taxon>
        <taxon>Arachnida</taxon>
        <taxon>Araneae</taxon>
        <taxon>Araneomorphae</taxon>
        <taxon>Entelegynae</taxon>
        <taxon>Araneoidea</taxon>
        <taxon>Nephilidae</taxon>
        <taxon>Trichonephila</taxon>
    </lineage>
</organism>
<dbReference type="SUPFAM" id="SSF48264">
    <property type="entry name" value="Cytochrome P450"/>
    <property type="match status" value="1"/>
</dbReference>
<evidence type="ECO:0000256" key="2">
    <source>
        <dbReference type="ARBA" id="ARBA00004586"/>
    </source>
</evidence>
<reference evidence="11" key="1">
    <citation type="submission" date="2020-07" db="EMBL/GenBank/DDBJ databases">
        <title>Multicomponent nature underlies the extraordinary mechanical properties of spider dragline silk.</title>
        <authorList>
            <person name="Kono N."/>
            <person name="Nakamura H."/>
            <person name="Mori M."/>
            <person name="Yoshida Y."/>
            <person name="Ohtoshi R."/>
            <person name="Malay A.D."/>
            <person name="Moran D.A.P."/>
            <person name="Tomita M."/>
            <person name="Numata K."/>
            <person name="Arakawa K."/>
        </authorList>
    </citation>
    <scope>NUCLEOTIDE SEQUENCE</scope>
</reference>
<keyword evidence="10" id="KW-0560">Oxidoreductase</keyword>
<comment type="cofactor">
    <cofactor evidence="1 9">
        <name>heme</name>
        <dbReference type="ChEBI" id="CHEBI:30413"/>
    </cofactor>
</comment>
<keyword evidence="12" id="KW-1185">Reference proteome</keyword>
<comment type="subcellular location">
    <subcellularLocation>
        <location evidence="2">Endoplasmic reticulum membrane</location>
    </subcellularLocation>
</comment>
<keyword evidence="7 10" id="KW-0503">Monooxygenase</keyword>
<comment type="caution">
    <text evidence="11">The sequence shown here is derived from an EMBL/GenBank/DDBJ whole genome shotgun (WGS) entry which is preliminary data.</text>
</comment>
<comment type="similarity">
    <text evidence="3 10">Belongs to the cytochrome P450 family.</text>
</comment>
<dbReference type="Pfam" id="PF00067">
    <property type="entry name" value="p450"/>
    <property type="match status" value="2"/>
</dbReference>
<dbReference type="PRINTS" id="PR00463">
    <property type="entry name" value="EP450I"/>
</dbReference>
<dbReference type="Proteomes" id="UP000887116">
    <property type="component" value="Unassembled WGS sequence"/>
</dbReference>
<keyword evidence="8" id="KW-0472">Membrane</keyword>
<dbReference type="GO" id="GO:0005506">
    <property type="term" value="F:iron ion binding"/>
    <property type="evidence" value="ECO:0007669"/>
    <property type="project" value="InterPro"/>
</dbReference>
<keyword evidence="9 10" id="KW-0479">Metal-binding</keyword>
<dbReference type="InterPro" id="IPR036396">
    <property type="entry name" value="Cyt_P450_sf"/>
</dbReference>
<evidence type="ECO:0000313" key="12">
    <source>
        <dbReference type="Proteomes" id="UP000887116"/>
    </source>
</evidence>
<name>A0A8X6LNY1_TRICU</name>
<dbReference type="OrthoDB" id="6417852at2759"/>
<dbReference type="EMBL" id="BMAO01037114">
    <property type="protein sequence ID" value="GFR15367.1"/>
    <property type="molecule type" value="Genomic_DNA"/>
</dbReference>
<dbReference type="GO" id="GO:0016705">
    <property type="term" value="F:oxidoreductase activity, acting on paired donors, with incorporation or reduction of molecular oxygen"/>
    <property type="evidence" value="ECO:0007669"/>
    <property type="project" value="InterPro"/>
</dbReference>
<keyword evidence="4 9" id="KW-0349">Heme</keyword>
<dbReference type="InterPro" id="IPR001128">
    <property type="entry name" value="Cyt_P450"/>
</dbReference>
<dbReference type="Gene3D" id="1.10.630.10">
    <property type="entry name" value="Cytochrome P450"/>
    <property type="match status" value="1"/>
</dbReference>
<evidence type="ECO:0000256" key="6">
    <source>
        <dbReference type="ARBA" id="ARBA00023004"/>
    </source>
</evidence>
<gene>
    <name evidence="11" type="primary">Cyp4v2</name>
    <name evidence="11" type="ORF">TNCT_696173</name>
</gene>
<dbReference type="InterPro" id="IPR002401">
    <property type="entry name" value="Cyt_P450_E_grp-I"/>
</dbReference>
<dbReference type="GO" id="GO:0004497">
    <property type="term" value="F:monooxygenase activity"/>
    <property type="evidence" value="ECO:0007669"/>
    <property type="project" value="UniProtKB-KW"/>
</dbReference>
<dbReference type="PROSITE" id="PS00086">
    <property type="entry name" value="CYTOCHROME_P450"/>
    <property type="match status" value="1"/>
</dbReference>
<feature type="binding site" description="axial binding residue" evidence="9">
    <location>
        <position position="476"/>
    </location>
    <ligand>
        <name>heme</name>
        <dbReference type="ChEBI" id="CHEBI:30413"/>
    </ligand>
    <ligandPart>
        <name>Fe</name>
        <dbReference type="ChEBI" id="CHEBI:18248"/>
    </ligandPart>
</feature>
<keyword evidence="5" id="KW-0256">Endoplasmic reticulum</keyword>
<keyword evidence="6 9" id="KW-0408">Iron</keyword>
<evidence type="ECO:0000313" key="11">
    <source>
        <dbReference type="EMBL" id="GFR15367.1"/>
    </source>
</evidence>
<dbReference type="AlphaFoldDB" id="A0A8X6LNY1"/>
<dbReference type="InterPro" id="IPR050196">
    <property type="entry name" value="Cytochrome_P450_Monoox"/>
</dbReference>
<dbReference type="PRINTS" id="PR00385">
    <property type="entry name" value="P450"/>
</dbReference>
<evidence type="ECO:0000256" key="5">
    <source>
        <dbReference type="ARBA" id="ARBA00022824"/>
    </source>
</evidence>
<protein>
    <submittedName>
        <fullName evidence="11">Cytochrome P450 4V2</fullName>
    </submittedName>
</protein>
<evidence type="ECO:0000256" key="3">
    <source>
        <dbReference type="ARBA" id="ARBA00010617"/>
    </source>
</evidence>
<dbReference type="PANTHER" id="PTHR24291:SF189">
    <property type="entry name" value="CYTOCHROME P450 4C3-RELATED"/>
    <property type="match status" value="1"/>
</dbReference>